<evidence type="ECO:0000256" key="5">
    <source>
        <dbReference type="ARBA" id="ARBA00022927"/>
    </source>
</evidence>
<feature type="region of interest" description="Disordered" evidence="9">
    <location>
        <begin position="61"/>
        <end position="109"/>
    </location>
</feature>
<dbReference type="InterPro" id="IPR048685">
    <property type="entry name" value="COG3_C"/>
</dbReference>
<name>A0A9P6DCF3_PLEER</name>
<dbReference type="GO" id="GO:0000139">
    <property type="term" value="C:Golgi membrane"/>
    <property type="evidence" value="ECO:0007669"/>
    <property type="project" value="UniProtKB-SubCell"/>
</dbReference>
<evidence type="ECO:0000256" key="6">
    <source>
        <dbReference type="ARBA" id="ARBA00023034"/>
    </source>
</evidence>
<dbReference type="Pfam" id="PF04136">
    <property type="entry name" value="COG3_N"/>
    <property type="match status" value="1"/>
</dbReference>
<evidence type="ECO:0000256" key="1">
    <source>
        <dbReference type="ARBA" id="ARBA00004395"/>
    </source>
</evidence>
<comment type="subcellular location">
    <subcellularLocation>
        <location evidence="1">Golgi apparatus membrane</location>
        <topology evidence="1">Peripheral membrane protein</topology>
    </subcellularLocation>
</comment>
<keyword evidence="5" id="KW-0653">Protein transport</keyword>
<dbReference type="GO" id="GO:0006891">
    <property type="term" value="P:intra-Golgi vesicle-mediated transport"/>
    <property type="evidence" value="ECO:0007669"/>
    <property type="project" value="TreeGrafter"/>
</dbReference>
<feature type="region of interest" description="Disordered" evidence="9">
    <location>
        <begin position="1"/>
        <end position="36"/>
    </location>
</feature>
<evidence type="ECO:0000256" key="8">
    <source>
        <dbReference type="ARBA" id="ARBA00031339"/>
    </source>
</evidence>
<accession>A0A9P6DCF3</accession>
<evidence type="ECO:0000256" key="3">
    <source>
        <dbReference type="ARBA" id="ARBA00020976"/>
    </source>
</evidence>
<feature type="domain" description="Conserved oligomeric Golgi complex subunit 3 N-terminal" evidence="10">
    <location>
        <begin position="141"/>
        <end position="284"/>
    </location>
</feature>
<evidence type="ECO:0000256" key="7">
    <source>
        <dbReference type="ARBA" id="ARBA00023136"/>
    </source>
</evidence>
<comment type="similarity">
    <text evidence="2">Belongs to the COG3 family.</text>
</comment>
<dbReference type="Pfam" id="PF20671">
    <property type="entry name" value="COG3_C"/>
    <property type="match status" value="1"/>
</dbReference>
<dbReference type="EMBL" id="MU154636">
    <property type="protein sequence ID" value="KAF9490658.1"/>
    <property type="molecule type" value="Genomic_DNA"/>
</dbReference>
<organism evidence="12 13">
    <name type="scientific">Pleurotus eryngii</name>
    <name type="common">Boletus of the steppes</name>
    <dbReference type="NCBI Taxonomy" id="5323"/>
    <lineage>
        <taxon>Eukaryota</taxon>
        <taxon>Fungi</taxon>
        <taxon>Dikarya</taxon>
        <taxon>Basidiomycota</taxon>
        <taxon>Agaricomycotina</taxon>
        <taxon>Agaricomycetes</taxon>
        <taxon>Agaricomycetidae</taxon>
        <taxon>Agaricales</taxon>
        <taxon>Pleurotineae</taxon>
        <taxon>Pleurotaceae</taxon>
        <taxon>Pleurotus</taxon>
    </lineage>
</organism>
<evidence type="ECO:0000313" key="13">
    <source>
        <dbReference type="Proteomes" id="UP000807025"/>
    </source>
</evidence>
<proteinExistence type="inferred from homology"/>
<keyword evidence="7" id="KW-0472">Membrane</keyword>
<feature type="compositionally biased region" description="Polar residues" evidence="9">
    <location>
        <begin position="91"/>
        <end position="103"/>
    </location>
</feature>
<evidence type="ECO:0000256" key="9">
    <source>
        <dbReference type="SAM" id="MobiDB-lite"/>
    </source>
</evidence>
<dbReference type="GO" id="GO:0007030">
    <property type="term" value="P:Golgi organization"/>
    <property type="evidence" value="ECO:0007669"/>
    <property type="project" value="TreeGrafter"/>
</dbReference>
<reference evidence="12" key="1">
    <citation type="submission" date="2020-11" db="EMBL/GenBank/DDBJ databases">
        <authorList>
            <consortium name="DOE Joint Genome Institute"/>
            <person name="Ahrendt S."/>
            <person name="Riley R."/>
            <person name="Andreopoulos W."/>
            <person name="Labutti K."/>
            <person name="Pangilinan J."/>
            <person name="Ruiz-Duenas F.J."/>
            <person name="Barrasa J.M."/>
            <person name="Sanchez-Garcia M."/>
            <person name="Camarero S."/>
            <person name="Miyauchi S."/>
            <person name="Serrano A."/>
            <person name="Linde D."/>
            <person name="Babiker R."/>
            <person name="Drula E."/>
            <person name="Ayuso-Fernandez I."/>
            <person name="Pacheco R."/>
            <person name="Padilla G."/>
            <person name="Ferreira P."/>
            <person name="Barriuso J."/>
            <person name="Kellner H."/>
            <person name="Castanera R."/>
            <person name="Alfaro M."/>
            <person name="Ramirez L."/>
            <person name="Pisabarro A.G."/>
            <person name="Kuo A."/>
            <person name="Tritt A."/>
            <person name="Lipzen A."/>
            <person name="He G."/>
            <person name="Yan M."/>
            <person name="Ng V."/>
            <person name="Cullen D."/>
            <person name="Martin F."/>
            <person name="Rosso M.-N."/>
            <person name="Henrissat B."/>
            <person name="Hibbett D."/>
            <person name="Martinez A.T."/>
            <person name="Grigoriev I.V."/>
        </authorList>
    </citation>
    <scope>NUCLEOTIDE SEQUENCE</scope>
    <source>
        <strain evidence="12">ATCC 90797</strain>
    </source>
</reference>
<dbReference type="PANTHER" id="PTHR13302">
    <property type="entry name" value="CONSERVED OLIGOMERIC GOLGI COMPLEX COMPONENT 3"/>
    <property type="match status" value="1"/>
</dbReference>
<evidence type="ECO:0000256" key="2">
    <source>
        <dbReference type="ARBA" id="ARBA00009936"/>
    </source>
</evidence>
<evidence type="ECO:0000313" key="12">
    <source>
        <dbReference type="EMBL" id="KAF9490658.1"/>
    </source>
</evidence>
<dbReference type="GO" id="GO:0017119">
    <property type="term" value="C:Golgi transport complex"/>
    <property type="evidence" value="ECO:0007669"/>
    <property type="project" value="TreeGrafter"/>
</dbReference>
<sequence>MASTRSAPRRAPTNLSSPSPSQPRPPTVISVEEWESKAPLGELETRSVALIKEASEKLPLPLKFQTDDPSHSRPSTPRLRFTGSRPGTPVQAGSSKLSTQAGSSHALHPKQPIQTLEQFYDWFALIDRSVTHSQEAHFRAHLAGVSQHLDECDFLVERIEEIDKEVNDMLQGWRSVEEGGKSLKEACEKLLEERDRLLDITDNIGARLEYFQELEHATRMLNHPGESLVLQTDFLYMVERVGVCIDFLKLNRHYKDAEVYLLRFQQCMTRAMTLIKMFFVGSLRALSSDVSKKLSEGEISSTASTHLLYTRFHTVSTQVAPLIGELERRAEAHPAELSTLLSECHTAYFNTRKTLLVGRVVEEIRGLDPARTELVELTRAGCSYLKQLCTDEFELYREFFSTGEDQLYSYLENLCDYLYDDLRPRILHEPRLTALCEVCTVLQALMVLDVVDDELVDDSDSDDSEELNLDLDPSQLRTKQRGLGNLHISHLLQMVLQDAQTRLFFKAQSVIQSDIRYYVPKPEDLAYPDKLVNARKPATTFEMKEKESISQLFQITSLEKRETWYPTLQKTVWVLSQLHDFVKASHETITSHLPTIFEDIAQEAVGLCRYSLISASENIKTKNSSTSVVDGCLFLIRHLLILKEITNSLDLVQKDMGLDEFGGVTGTFETLAAMLNKTTSLLPSNLFASLGMPKTEESISEAKHDIDHDLRNACEAVIACCADPITDPLIKWVIQVDEFNGIRRAQALAAQSDPVPVSTQDFAQRSAIEILDSNFRAACNRDFRATVIRMKLYLESDKTVGVLVNHTRGRILEGYLAWKDKVWSVHSGDTRNVVMKESEVKEMLDAICRDGSDSPREA</sequence>
<comment type="caution">
    <text evidence="12">The sequence shown here is derived from an EMBL/GenBank/DDBJ whole genome shotgun (WGS) entry which is preliminary data.</text>
</comment>
<dbReference type="GO" id="GO:0006886">
    <property type="term" value="P:intracellular protein transport"/>
    <property type="evidence" value="ECO:0007669"/>
    <property type="project" value="InterPro"/>
</dbReference>
<keyword evidence="4" id="KW-0813">Transport</keyword>
<dbReference type="InterPro" id="IPR007265">
    <property type="entry name" value="COG_su3"/>
</dbReference>
<evidence type="ECO:0000259" key="10">
    <source>
        <dbReference type="Pfam" id="PF04136"/>
    </source>
</evidence>
<gene>
    <name evidence="12" type="ORF">BDN71DRAFT_1399522</name>
</gene>
<dbReference type="GO" id="GO:0005801">
    <property type="term" value="C:cis-Golgi network"/>
    <property type="evidence" value="ECO:0007669"/>
    <property type="project" value="InterPro"/>
</dbReference>
<keyword evidence="13" id="KW-1185">Reference proteome</keyword>
<dbReference type="PANTHER" id="PTHR13302:SF8">
    <property type="entry name" value="CONSERVED OLIGOMERIC GOLGI COMPLEX SUBUNIT 3"/>
    <property type="match status" value="1"/>
</dbReference>
<feature type="domain" description="Conserved oligomeric Golgi complex subunit 3 C-terminal" evidence="11">
    <location>
        <begin position="306"/>
        <end position="655"/>
    </location>
</feature>
<dbReference type="InterPro" id="IPR048320">
    <property type="entry name" value="COG3_N"/>
</dbReference>
<protein>
    <recommendedName>
        <fullName evidence="3">Conserved oligomeric Golgi complex subunit 3</fullName>
    </recommendedName>
    <alternativeName>
        <fullName evidence="8">Component of oligomeric Golgi complex 3</fullName>
    </alternativeName>
</protein>
<dbReference type="AlphaFoldDB" id="A0A9P6DCF3"/>
<keyword evidence="6" id="KW-0333">Golgi apparatus</keyword>
<evidence type="ECO:0000259" key="11">
    <source>
        <dbReference type="Pfam" id="PF20671"/>
    </source>
</evidence>
<evidence type="ECO:0000256" key="4">
    <source>
        <dbReference type="ARBA" id="ARBA00022448"/>
    </source>
</evidence>
<dbReference type="OrthoDB" id="296793at2759"/>
<dbReference type="Proteomes" id="UP000807025">
    <property type="component" value="Unassembled WGS sequence"/>
</dbReference>